<dbReference type="Pfam" id="PF00072">
    <property type="entry name" value="Response_reg"/>
    <property type="match status" value="1"/>
</dbReference>
<keyword evidence="11" id="KW-1185">Reference proteome</keyword>
<dbReference type="InterPro" id="IPR001867">
    <property type="entry name" value="OmpR/PhoB-type_DNA-bd"/>
</dbReference>
<reference evidence="10 11" key="1">
    <citation type="submission" date="2016-10" db="EMBL/GenBank/DDBJ databases">
        <authorList>
            <person name="de Groot N.N."/>
        </authorList>
    </citation>
    <scope>NUCLEOTIDE SEQUENCE [LARGE SCALE GENOMIC DNA]</scope>
    <source>
        <strain evidence="10 11">DSM 15827</strain>
    </source>
</reference>
<name>A0A1H9IAC2_9LACT</name>
<evidence type="ECO:0000256" key="6">
    <source>
        <dbReference type="PROSITE-ProRule" id="PRU00169"/>
    </source>
</evidence>
<evidence type="ECO:0000313" key="10">
    <source>
        <dbReference type="EMBL" id="SEQ71523.1"/>
    </source>
</evidence>
<accession>A0A1H9IAC2</accession>
<dbReference type="PANTHER" id="PTHR48111:SF36">
    <property type="entry name" value="TRANSCRIPTIONAL REGULATORY PROTEIN CUTR"/>
    <property type="match status" value="1"/>
</dbReference>
<dbReference type="PROSITE" id="PS51755">
    <property type="entry name" value="OMPR_PHOB"/>
    <property type="match status" value="1"/>
</dbReference>
<dbReference type="Gene3D" id="6.10.250.690">
    <property type="match status" value="1"/>
</dbReference>
<dbReference type="GO" id="GO:0005829">
    <property type="term" value="C:cytosol"/>
    <property type="evidence" value="ECO:0007669"/>
    <property type="project" value="TreeGrafter"/>
</dbReference>
<evidence type="ECO:0000256" key="2">
    <source>
        <dbReference type="ARBA" id="ARBA00023012"/>
    </source>
</evidence>
<feature type="modified residue" description="4-aspartylphosphate" evidence="6">
    <location>
        <position position="51"/>
    </location>
</feature>
<evidence type="ECO:0000256" key="3">
    <source>
        <dbReference type="ARBA" id="ARBA00023015"/>
    </source>
</evidence>
<keyword evidence="3" id="KW-0805">Transcription regulation</keyword>
<dbReference type="Gene3D" id="3.40.50.2300">
    <property type="match status" value="1"/>
</dbReference>
<dbReference type="GO" id="GO:0006355">
    <property type="term" value="P:regulation of DNA-templated transcription"/>
    <property type="evidence" value="ECO:0007669"/>
    <property type="project" value="InterPro"/>
</dbReference>
<evidence type="ECO:0000256" key="7">
    <source>
        <dbReference type="PROSITE-ProRule" id="PRU01091"/>
    </source>
</evidence>
<dbReference type="GO" id="GO:0000976">
    <property type="term" value="F:transcription cis-regulatory region binding"/>
    <property type="evidence" value="ECO:0007669"/>
    <property type="project" value="TreeGrafter"/>
</dbReference>
<evidence type="ECO:0000313" key="11">
    <source>
        <dbReference type="Proteomes" id="UP000198556"/>
    </source>
</evidence>
<dbReference type="InterPro" id="IPR036388">
    <property type="entry name" value="WH-like_DNA-bd_sf"/>
</dbReference>
<dbReference type="PROSITE" id="PS50110">
    <property type="entry name" value="RESPONSE_REGULATORY"/>
    <property type="match status" value="1"/>
</dbReference>
<dbReference type="AlphaFoldDB" id="A0A1H9IAC2"/>
<protein>
    <submittedName>
        <fullName evidence="10">DNA-binding response regulator, OmpR family, contains REC and winged-helix (WHTH) domain</fullName>
    </submittedName>
</protein>
<evidence type="ECO:0000256" key="1">
    <source>
        <dbReference type="ARBA" id="ARBA00022553"/>
    </source>
</evidence>
<dbReference type="SMART" id="SM00448">
    <property type="entry name" value="REC"/>
    <property type="match status" value="1"/>
</dbReference>
<dbReference type="RefSeq" id="WP_089746003.1">
    <property type="nucleotide sequence ID" value="NZ_FOGF01000005.1"/>
</dbReference>
<feature type="domain" description="OmpR/PhoB-type" evidence="9">
    <location>
        <begin position="124"/>
        <end position="222"/>
    </location>
</feature>
<dbReference type="Pfam" id="PF00486">
    <property type="entry name" value="Trans_reg_C"/>
    <property type="match status" value="1"/>
</dbReference>
<dbReference type="SUPFAM" id="SSF52172">
    <property type="entry name" value="CheY-like"/>
    <property type="match status" value="1"/>
</dbReference>
<evidence type="ECO:0000256" key="4">
    <source>
        <dbReference type="ARBA" id="ARBA00023125"/>
    </source>
</evidence>
<feature type="DNA-binding region" description="OmpR/PhoB-type" evidence="7">
    <location>
        <begin position="124"/>
        <end position="222"/>
    </location>
</feature>
<dbReference type="GO" id="GO:0032993">
    <property type="term" value="C:protein-DNA complex"/>
    <property type="evidence" value="ECO:0007669"/>
    <property type="project" value="TreeGrafter"/>
</dbReference>
<dbReference type="SMART" id="SM00862">
    <property type="entry name" value="Trans_reg_C"/>
    <property type="match status" value="1"/>
</dbReference>
<keyword evidence="5" id="KW-0804">Transcription</keyword>
<dbReference type="InterPro" id="IPR039420">
    <property type="entry name" value="WalR-like"/>
</dbReference>
<evidence type="ECO:0000256" key="5">
    <source>
        <dbReference type="ARBA" id="ARBA00023163"/>
    </source>
</evidence>
<gene>
    <name evidence="10" type="ORF">SAMN05421767_10517</name>
</gene>
<feature type="domain" description="Response regulatory" evidence="8">
    <location>
        <begin position="2"/>
        <end position="116"/>
    </location>
</feature>
<organism evidence="10 11">
    <name type="scientific">Granulicatella balaenopterae</name>
    <dbReference type="NCBI Taxonomy" id="137733"/>
    <lineage>
        <taxon>Bacteria</taxon>
        <taxon>Bacillati</taxon>
        <taxon>Bacillota</taxon>
        <taxon>Bacilli</taxon>
        <taxon>Lactobacillales</taxon>
        <taxon>Carnobacteriaceae</taxon>
        <taxon>Granulicatella</taxon>
    </lineage>
</organism>
<dbReference type="Proteomes" id="UP000198556">
    <property type="component" value="Unassembled WGS sequence"/>
</dbReference>
<dbReference type="InterPro" id="IPR011006">
    <property type="entry name" value="CheY-like_superfamily"/>
</dbReference>
<dbReference type="Gene3D" id="1.10.10.10">
    <property type="entry name" value="Winged helix-like DNA-binding domain superfamily/Winged helix DNA-binding domain"/>
    <property type="match status" value="1"/>
</dbReference>
<sequence length="223" mass="25620">MRLLVIENDLDLLQTIIKGIKNNGHYVEYVTDGKKAINLISTEVYDLIILDLDLPIISGFDILNKIISKDKNAKVLVIIKNEATELKVKCLDLGASDCVVKPFCFKELEARIRALLRRNVIVTQPMLVFGDLMFNTVKRELYVKKELVILTKKETAIIEYLLLNQDRIVKVDELLIHAWNSYADYFGNSVRVHITTLRKKIKLLLGYNPIQNKVGEGYYLVKK</sequence>
<dbReference type="CDD" id="cd00383">
    <property type="entry name" value="trans_reg_C"/>
    <property type="match status" value="1"/>
</dbReference>
<dbReference type="InterPro" id="IPR001789">
    <property type="entry name" value="Sig_transdc_resp-reg_receiver"/>
</dbReference>
<dbReference type="PANTHER" id="PTHR48111">
    <property type="entry name" value="REGULATOR OF RPOS"/>
    <property type="match status" value="1"/>
</dbReference>
<keyword evidence="2" id="KW-0902">Two-component regulatory system</keyword>
<keyword evidence="1 6" id="KW-0597">Phosphoprotein</keyword>
<dbReference type="OrthoDB" id="9790442at2"/>
<dbReference type="EMBL" id="FOGF01000005">
    <property type="protein sequence ID" value="SEQ71523.1"/>
    <property type="molecule type" value="Genomic_DNA"/>
</dbReference>
<evidence type="ECO:0000259" key="9">
    <source>
        <dbReference type="PROSITE" id="PS51755"/>
    </source>
</evidence>
<evidence type="ECO:0000259" key="8">
    <source>
        <dbReference type="PROSITE" id="PS50110"/>
    </source>
</evidence>
<proteinExistence type="predicted"/>
<keyword evidence="4 7" id="KW-0238">DNA-binding</keyword>
<dbReference type="STRING" id="137733.SAMN05421767_10517"/>
<dbReference type="GO" id="GO:0000156">
    <property type="term" value="F:phosphorelay response regulator activity"/>
    <property type="evidence" value="ECO:0007669"/>
    <property type="project" value="TreeGrafter"/>
</dbReference>